<reference evidence="1 2" key="1">
    <citation type="submission" date="2023-05" db="EMBL/GenBank/DDBJ databases">
        <title>Pseudoalteromonas ardens sp. nov., Pseudoalteromonas obscura sp. nov., and Pseudoalteromonas umbrosa sp. nov., isolated from the coral Montipora capitata.</title>
        <authorList>
            <person name="Thomas E.M."/>
            <person name="Smith E.M."/>
            <person name="Papke E."/>
            <person name="Shlafstein M.D."/>
            <person name="Oline D.K."/>
            <person name="Videau P."/>
            <person name="Saw J.H."/>
            <person name="Strangman W.K."/>
            <person name="Ushijima B."/>
        </authorList>
    </citation>
    <scope>NUCLEOTIDE SEQUENCE [LARGE SCALE GENOMIC DNA]</scope>
    <source>
        <strain evidence="1 2">P94</strain>
    </source>
</reference>
<proteinExistence type="predicted"/>
<keyword evidence="2" id="KW-1185">Reference proteome</keyword>
<organism evidence="1 2">
    <name type="scientific">Pseudoalteromonas obscura</name>
    <dbReference type="NCBI Taxonomy" id="3048491"/>
    <lineage>
        <taxon>Bacteria</taxon>
        <taxon>Pseudomonadati</taxon>
        <taxon>Pseudomonadota</taxon>
        <taxon>Gammaproteobacteria</taxon>
        <taxon>Alteromonadales</taxon>
        <taxon>Pseudoalteromonadaceae</taxon>
        <taxon>Pseudoalteromonas</taxon>
    </lineage>
</organism>
<protein>
    <recommendedName>
        <fullName evidence="3">Natural product</fullName>
    </recommendedName>
</protein>
<evidence type="ECO:0008006" key="3">
    <source>
        <dbReference type="Google" id="ProtNLM"/>
    </source>
</evidence>
<dbReference type="Proteomes" id="UP001231915">
    <property type="component" value="Unassembled WGS sequence"/>
</dbReference>
<dbReference type="EMBL" id="JASJUT010000013">
    <property type="protein sequence ID" value="MDK2597997.1"/>
    <property type="molecule type" value="Genomic_DNA"/>
</dbReference>
<sequence>MILKLQKKQVKTLSFDKVRLPKAQTNEVAGGQTGGNSRASDCCQVALGPSGGNSRASDCCTMETDY</sequence>
<gene>
    <name evidence="1" type="ORF">QNM18_23350</name>
</gene>
<comment type="caution">
    <text evidence="1">The sequence shown here is derived from an EMBL/GenBank/DDBJ whole genome shotgun (WGS) entry which is preliminary data.</text>
</comment>
<accession>A0ABT7ESG4</accession>
<name>A0ABT7ESG4_9GAMM</name>
<evidence type="ECO:0000313" key="2">
    <source>
        <dbReference type="Proteomes" id="UP001231915"/>
    </source>
</evidence>
<dbReference type="RefSeq" id="WP_211008930.1">
    <property type="nucleotide sequence ID" value="NZ_JASJUT010000013.1"/>
</dbReference>
<evidence type="ECO:0000313" key="1">
    <source>
        <dbReference type="EMBL" id="MDK2597997.1"/>
    </source>
</evidence>